<proteinExistence type="predicted"/>
<dbReference type="AlphaFoldDB" id="A0A2J4JLM9"/>
<evidence type="ECO:0000313" key="2">
    <source>
        <dbReference type="Proteomes" id="UP000221015"/>
    </source>
</evidence>
<organism evidence="1 2">
    <name type="scientific">Faecalibacterium prausnitzii</name>
    <dbReference type="NCBI Taxonomy" id="853"/>
    <lineage>
        <taxon>Bacteria</taxon>
        <taxon>Bacillati</taxon>
        <taxon>Bacillota</taxon>
        <taxon>Clostridia</taxon>
        <taxon>Eubacteriales</taxon>
        <taxon>Oscillospiraceae</taxon>
        <taxon>Faecalibacterium</taxon>
    </lineage>
</organism>
<dbReference type="RefSeq" id="WP_097773953.1">
    <property type="nucleotide sequence ID" value="NZ_CABVEO010000001.1"/>
</dbReference>
<accession>A0A2J4JLM9</accession>
<dbReference type="Proteomes" id="UP000221015">
    <property type="component" value="Unassembled WGS sequence"/>
</dbReference>
<name>A0A2J4JLM9_9FIRM</name>
<comment type="caution">
    <text evidence="1">The sequence shown here is derived from an EMBL/GenBank/DDBJ whole genome shotgun (WGS) entry which is preliminary data.</text>
</comment>
<evidence type="ECO:0000313" key="1">
    <source>
        <dbReference type="EMBL" id="PLK28754.1"/>
    </source>
</evidence>
<reference evidence="1 2" key="1">
    <citation type="journal article" date="2017" name="Front. Microbiol.">
        <title>New Insights into the Diversity of the Genus Faecalibacterium.</title>
        <authorList>
            <person name="Benevides L."/>
            <person name="Burman S."/>
            <person name="Martin R."/>
            <person name="Robert V."/>
            <person name="Thomas M."/>
            <person name="Miquel S."/>
            <person name="Chain F."/>
            <person name="Sokol H."/>
            <person name="Bermudez-Humaran L.G."/>
            <person name="Morrison M."/>
            <person name="Langella P."/>
            <person name="Azevedo V.A."/>
            <person name="Chatel J.M."/>
            <person name="Soares S."/>
        </authorList>
    </citation>
    <scope>NUCLEOTIDE SEQUENCE [LARGE SCALE GENOMIC DNA]</scope>
    <source>
        <strain evidence="1 2">CNCM I 4542</strain>
    </source>
</reference>
<dbReference type="EMBL" id="NMTS02000072">
    <property type="protein sequence ID" value="PLK28754.1"/>
    <property type="molecule type" value="Genomic_DNA"/>
</dbReference>
<sequence>MTNNKIQMPANFVALNENEMSCVEGGGIVSQICYAFGRMFRSTYYDNWESESKTLEQSHGAVVSKKNGVYTYSDGYTHTMSGGSNWGFTSLGDFFYGIGDLFAAFYL</sequence>
<protein>
    <submittedName>
        <fullName evidence="1">Uncharacterized protein</fullName>
    </submittedName>
</protein>
<gene>
    <name evidence="1" type="ORF">CGS50_012140</name>
</gene>